<evidence type="ECO:0000313" key="2">
    <source>
        <dbReference type="EMBL" id="CAL5086025.1"/>
    </source>
</evidence>
<proteinExistence type="predicted"/>
<evidence type="ECO:0000313" key="3">
    <source>
        <dbReference type="Proteomes" id="UP001497457"/>
    </source>
</evidence>
<name>A0ABC9G3P8_9POAL</name>
<gene>
    <name evidence="2" type="ORF">URODEC1_LOCUS111358</name>
</gene>
<protein>
    <recommendedName>
        <fullName evidence="1">KIB1-4 beta-propeller domain-containing protein</fullName>
    </recommendedName>
</protein>
<dbReference type="PANTHER" id="PTHR33165">
    <property type="entry name" value="F-BOX DOMAIN CONTAINING PROTEIN-LIKE-RELATED"/>
    <property type="match status" value="1"/>
</dbReference>
<sequence>MLPLPFHSMSRRPFLNVSTGESIHVRIPDLYGRHYILGSTAEGFLVLCRRDTLAVQLLNPLTGKRAAADLPRVTTLLNVKAPPPRSRLNDLRVGGVGLAGGDSTVALHYCGGYVIAVARPGDKCWTRLRVSGGVKSAMSFAGRFYCVTYDRNILVVEAAGNRQPPRLAVAVDFGPGNGFAYNGELQLLDNGGELILVHVVCHPDGESFSGKYTAYRVRLGTRSIEPMHGLGGRALFMGASRSLSMNARVSRSVRADTVYKCSNYDKVSGRAKSVVAIDLLGRCIRIKFRREDVAYCLSSYVCA</sequence>
<dbReference type="InterPro" id="IPR005174">
    <property type="entry name" value="KIB1-4_b-propeller"/>
</dbReference>
<dbReference type="PANTHER" id="PTHR33165:SF63">
    <property type="entry name" value="OS03G0792300 PROTEIN"/>
    <property type="match status" value="1"/>
</dbReference>
<dbReference type="EMBL" id="OZ075118">
    <property type="protein sequence ID" value="CAL5086025.1"/>
    <property type="molecule type" value="Genomic_DNA"/>
</dbReference>
<accession>A0ABC9G3P8</accession>
<reference evidence="2 3" key="2">
    <citation type="submission" date="2024-10" db="EMBL/GenBank/DDBJ databases">
        <authorList>
            <person name="Ryan C."/>
        </authorList>
    </citation>
    <scope>NUCLEOTIDE SEQUENCE [LARGE SCALE GENOMIC DNA]</scope>
</reference>
<keyword evidence="3" id="KW-1185">Reference proteome</keyword>
<feature type="domain" description="KIB1-4 beta-propeller" evidence="1">
    <location>
        <begin position="14"/>
        <end position="265"/>
    </location>
</feature>
<dbReference type="Proteomes" id="UP001497457">
    <property type="component" value="Chromosome 8b"/>
</dbReference>
<organism evidence="2 3">
    <name type="scientific">Urochloa decumbens</name>
    <dbReference type="NCBI Taxonomy" id="240449"/>
    <lineage>
        <taxon>Eukaryota</taxon>
        <taxon>Viridiplantae</taxon>
        <taxon>Streptophyta</taxon>
        <taxon>Embryophyta</taxon>
        <taxon>Tracheophyta</taxon>
        <taxon>Spermatophyta</taxon>
        <taxon>Magnoliopsida</taxon>
        <taxon>Liliopsida</taxon>
        <taxon>Poales</taxon>
        <taxon>Poaceae</taxon>
        <taxon>PACMAD clade</taxon>
        <taxon>Panicoideae</taxon>
        <taxon>Panicodae</taxon>
        <taxon>Paniceae</taxon>
        <taxon>Melinidinae</taxon>
        <taxon>Urochloa</taxon>
    </lineage>
</organism>
<evidence type="ECO:0000259" key="1">
    <source>
        <dbReference type="Pfam" id="PF03478"/>
    </source>
</evidence>
<reference evidence="3" key="1">
    <citation type="submission" date="2024-06" db="EMBL/GenBank/DDBJ databases">
        <authorList>
            <person name="Ryan C."/>
        </authorList>
    </citation>
    <scope>NUCLEOTIDE SEQUENCE [LARGE SCALE GENOMIC DNA]</scope>
</reference>
<dbReference type="AlphaFoldDB" id="A0ABC9G3P8"/>
<dbReference type="Pfam" id="PF03478">
    <property type="entry name" value="Beta-prop_KIB1-4"/>
    <property type="match status" value="1"/>
</dbReference>